<gene>
    <name evidence="1" type="ORF">G4D63_15780</name>
</gene>
<dbReference type="InterPro" id="IPR036847">
    <property type="entry name" value="RimP_C_sf"/>
</dbReference>
<organism evidence="1 2">
    <name type="scientific">Bacillus mesophilus</name>
    <dbReference type="NCBI Taxonomy" id="1808955"/>
    <lineage>
        <taxon>Bacteria</taxon>
        <taxon>Bacillati</taxon>
        <taxon>Bacillota</taxon>
        <taxon>Bacilli</taxon>
        <taxon>Bacillales</taxon>
        <taxon>Bacillaceae</taxon>
        <taxon>Bacillus</taxon>
    </lineage>
</organism>
<dbReference type="RefSeq" id="WP_163180672.1">
    <property type="nucleotide sequence ID" value="NZ_JAAIWM010000006.1"/>
</dbReference>
<dbReference type="EMBL" id="JAAIWM010000006">
    <property type="protein sequence ID" value="NEY73194.1"/>
    <property type="molecule type" value="Genomic_DNA"/>
</dbReference>
<accession>A0A6M0QA00</accession>
<name>A0A6M0QA00_9BACI</name>
<keyword evidence="2" id="KW-1185">Reference proteome</keyword>
<comment type="caution">
    <text evidence="1">The sequence shown here is derived from an EMBL/GenBank/DDBJ whole genome shotgun (WGS) entry which is preliminary data.</text>
</comment>
<evidence type="ECO:0000313" key="1">
    <source>
        <dbReference type="EMBL" id="NEY73194.1"/>
    </source>
</evidence>
<dbReference type="SUPFAM" id="SSF74942">
    <property type="entry name" value="YhbC-like, C-terminal domain"/>
    <property type="match status" value="1"/>
</dbReference>
<dbReference type="Proteomes" id="UP000481043">
    <property type="component" value="Unassembled WGS sequence"/>
</dbReference>
<dbReference type="Gene3D" id="2.30.30.180">
    <property type="entry name" value="Ribosome maturation factor RimP, C-terminal domain"/>
    <property type="match status" value="1"/>
</dbReference>
<reference evidence="1 2" key="1">
    <citation type="submission" date="2020-02" db="EMBL/GenBank/DDBJ databases">
        <title>Bacillus aquiflavi sp. nov., isolated from yellow water of strong flavor Chinese baijiu in Yibin region of China.</title>
        <authorList>
            <person name="Xie J."/>
        </authorList>
    </citation>
    <scope>NUCLEOTIDE SEQUENCE [LARGE SCALE GENOMIC DNA]</scope>
    <source>
        <strain evidence="1 2">SA4</strain>
    </source>
</reference>
<protein>
    <recommendedName>
        <fullName evidence="3">YolD-like family protein</fullName>
    </recommendedName>
</protein>
<sequence>MESWEKNFNAWQKSNELIYVEMMKQKKGRTRVYGRLLSFDMNEGYVQIYNDDEKSVHKLSFGEIDHISSTKH</sequence>
<proteinExistence type="predicted"/>
<dbReference type="AlphaFoldDB" id="A0A6M0QA00"/>
<evidence type="ECO:0008006" key="3">
    <source>
        <dbReference type="Google" id="ProtNLM"/>
    </source>
</evidence>
<evidence type="ECO:0000313" key="2">
    <source>
        <dbReference type="Proteomes" id="UP000481043"/>
    </source>
</evidence>